<evidence type="ECO:0000313" key="3">
    <source>
        <dbReference type="EMBL" id="SEM11762.1"/>
    </source>
</evidence>
<keyword evidence="1" id="KW-0812">Transmembrane</keyword>
<dbReference type="Proteomes" id="UP000182160">
    <property type="component" value="Unassembled WGS sequence"/>
</dbReference>
<dbReference type="EMBL" id="FOBO01000002">
    <property type="protein sequence ID" value="SEM11762.1"/>
    <property type="molecule type" value="Genomic_DNA"/>
</dbReference>
<evidence type="ECO:0000313" key="4">
    <source>
        <dbReference type="Proteomes" id="UP000037046"/>
    </source>
</evidence>
<dbReference type="PATRIC" id="fig|74031.6.peg.1011"/>
<reference evidence="3" key="3">
    <citation type="submission" date="2016-10" db="EMBL/GenBank/DDBJ databases">
        <authorList>
            <person name="de Groot N.N."/>
        </authorList>
    </citation>
    <scope>NUCLEOTIDE SEQUENCE [LARGE SCALE GENOMIC DNA]</scope>
    <source>
        <strain evidence="3">DSM 11457</strain>
    </source>
</reference>
<protein>
    <submittedName>
        <fullName evidence="2">Uncharacterized protein</fullName>
    </submittedName>
</protein>
<name>A0A0L6CXK8_9RHOB</name>
<dbReference type="EMBL" id="LGVV01000008">
    <property type="protein sequence ID" value="KNX42479.1"/>
    <property type="molecule type" value="Genomic_DNA"/>
</dbReference>
<feature type="transmembrane region" description="Helical" evidence="1">
    <location>
        <begin position="21"/>
        <end position="39"/>
    </location>
</feature>
<keyword evidence="1" id="KW-1133">Transmembrane helix</keyword>
<reference evidence="2" key="2">
    <citation type="submission" date="2015-07" db="EMBL/GenBank/DDBJ databases">
        <title>MeaNS - Measles Nucleotide Surveillance Program.</title>
        <authorList>
            <person name="Tran T."/>
            <person name="Druce J."/>
        </authorList>
    </citation>
    <scope>NUCLEOTIDE SEQUENCE</scope>
    <source>
        <strain evidence="2">EL-164</strain>
    </source>
</reference>
<dbReference type="AlphaFoldDB" id="A0A0L6CXK8"/>
<evidence type="ECO:0000256" key="1">
    <source>
        <dbReference type="SAM" id="Phobius"/>
    </source>
</evidence>
<keyword evidence="1" id="KW-0472">Membrane</keyword>
<organism evidence="2 4">
    <name type="scientific">Roseovarius tolerans</name>
    <dbReference type="NCBI Taxonomy" id="74031"/>
    <lineage>
        <taxon>Bacteria</taxon>
        <taxon>Pseudomonadati</taxon>
        <taxon>Pseudomonadota</taxon>
        <taxon>Alphaproteobacteria</taxon>
        <taxon>Rhodobacterales</taxon>
        <taxon>Roseobacteraceae</taxon>
        <taxon>Roseovarius</taxon>
    </lineage>
</organism>
<reference evidence="4" key="1">
    <citation type="submission" date="2015-07" db="EMBL/GenBank/DDBJ databases">
        <title>Draft Genome Sequence of Roseovarius tolerans EL-164, a producer of N-Acylated Alanine Methyl Esters (NAMEs).</title>
        <authorList>
            <person name="Voget S."/>
            <person name="Bruns H."/>
            <person name="Wagner-Doebler I."/>
            <person name="Schulz S."/>
            <person name="Daniel R."/>
        </authorList>
    </citation>
    <scope>NUCLEOTIDE SEQUENCE [LARGE SCALE GENOMIC DNA]</scope>
    <source>
        <strain evidence="4">EL-164</strain>
    </source>
</reference>
<accession>A0A0L6CXK8</accession>
<proteinExistence type="predicted"/>
<sequence length="41" mass="4329">MQQIKDGYRGLGVLIGMNADLLLYVATLALALFAAGYLGTL</sequence>
<dbReference type="RefSeq" id="WP_268784733.1">
    <property type="nucleotide sequence ID" value="NZ_CP118494.1"/>
</dbReference>
<keyword evidence="4" id="KW-1185">Reference proteome</keyword>
<evidence type="ECO:0000313" key="2">
    <source>
        <dbReference type="EMBL" id="KNX42479.1"/>
    </source>
</evidence>
<dbReference type="STRING" id="74031.SAMN04488077_102138"/>
<gene>
    <name evidence="2" type="ORF">ROTO_09880</name>
    <name evidence="3" type="ORF">SAMN04488077_102138</name>
</gene>
<dbReference type="Proteomes" id="UP000037046">
    <property type="component" value="Unassembled WGS sequence"/>
</dbReference>